<feature type="compositionally biased region" description="Pro residues" evidence="2">
    <location>
        <begin position="175"/>
        <end position="192"/>
    </location>
</feature>
<dbReference type="Gene3D" id="2.40.40.10">
    <property type="entry name" value="RlpA-like domain"/>
    <property type="match status" value="1"/>
</dbReference>
<sequence length="262" mass="27311">MLPKVSFILPLISTLLSQVHGLYVPEVEQSNHTVTVNAQHLDKRFDNTRFTFYDAGLGACGKTNSNSDWIVALNAEQWNGGSNCWKMITINYGGKTAVAQITDLCPSCSYGALDLSRGLFDHFANEDLGVIYGQWWFNQGGNSDSGNGNNADHDQQAEPTKTTEQQQQQPTTTAAPPPPPTTTSSPPPPPPTTTSTTSTSTSTPPPPTTTSASSSSSATSSATSSSASTTPTPDAINGAIEHLMLALGQLGGVVAAGASVPA</sequence>
<organism evidence="4 5">
    <name type="scientific">Paramarasmius palmivorus</name>
    <dbReference type="NCBI Taxonomy" id="297713"/>
    <lineage>
        <taxon>Eukaryota</taxon>
        <taxon>Fungi</taxon>
        <taxon>Dikarya</taxon>
        <taxon>Basidiomycota</taxon>
        <taxon>Agaricomycotina</taxon>
        <taxon>Agaricomycetes</taxon>
        <taxon>Agaricomycetidae</taxon>
        <taxon>Agaricales</taxon>
        <taxon>Marasmiineae</taxon>
        <taxon>Marasmiaceae</taxon>
        <taxon>Paramarasmius</taxon>
    </lineage>
</organism>
<evidence type="ECO:0000256" key="1">
    <source>
        <dbReference type="ARBA" id="ARBA00022729"/>
    </source>
</evidence>
<evidence type="ECO:0000313" key="4">
    <source>
        <dbReference type="EMBL" id="KAK7043643.1"/>
    </source>
</evidence>
<keyword evidence="5" id="KW-1185">Reference proteome</keyword>
<feature type="region of interest" description="Disordered" evidence="2">
    <location>
        <begin position="142"/>
        <end position="235"/>
    </location>
</feature>
<dbReference type="PANTHER" id="PTHR31836:SF28">
    <property type="entry name" value="SRCR DOMAIN-CONTAINING PROTEIN-RELATED"/>
    <property type="match status" value="1"/>
</dbReference>
<feature type="signal peptide" evidence="3">
    <location>
        <begin position="1"/>
        <end position="21"/>
    </location>
</feature>
<feature type="chain" id="PRO_5043833118" evidence="3">
    <location>
        <begin position="22"/>
        <end position="262"/>
    </location>
</feature>
<reference evidence="4 5" key="1">
    <citation type="submission" date="2024-01" db="EMBL/GenBank/DDBJ databases">
        <title>A draft genome for a cacao thread blight-causing isolate of Paramarasmius palmivorus.</title>
        <authorList>
            <person name="Baruah I.K."/>
            <person name="Bukari Y."/>
            <person name="Amoako-Attah I."/>
            <person name="Meinhardt L.W."/>
            <person name="Bailey B.A."/>
            <person name="Cohen S.P."/>
        </authorList>
    </citation>
    <scope>NUCLEOTIDE SEQUENCE [LARGE SCALE GENOMIC DNA]</scope>
    <source>
        <strain evidence="4 5">GH-12</strain>
    </source>
</reference>
<dbReference type="InterPro" id="IPR051477">
    <property type="entry name" value="Expansin_CellWall"/>
</dbReference>
<dbReference type="SUPFAM" id="SSF50685">
    <property type="entry name" value="Barwin-like endoglucanases"/>
    <property type="match status" value="1"/>
</dbReference>
<dbReference type="PANTHER" id="PTHR31836">
    <property type="match status" value="1"/>
</dbReference>
<feature type="compositionally biased region" description="Low complexity" evidence="2">
    <location>
        <begin position="157"/>
        <end position="174"/>
    </location>
</feature>
<dbReference type="AlphaFoldDB" id="A0AAW0CZD1"/>
<feature type="compositionally biased region" description="Low complexity" evidence="2">
    <location>
        <begin position="209"/>
        <end position="233"/>
    </location>
</feature>
<accession>A0AAW0CZD1</accession>
<dbReference type="Proteomes" id="UP001383192">
    <property type="component" value="Unassembled WGS sequence"/>
</dbReference>
<protein>
    <submittedName>
        <fullName evidence="4">Uncharacterized protein</fullName>
    </submittedName>
</protein>
<proteinExistence type="predicted"/>
<evidence type="ECO:0000256" key="2">
    <source>
        <dbReference type="SAM" id="MobiDB-lite"/>
    </source>
</evidence>
<dbReference type="EMBL" id="JAYKXP010000028">
    <property type="protein sequence ID" value="KAK7043643.1"/>
    <property type="molecule type" value="Genomic_DNA"/>
</dbReference>
<gene>
    <name evidence="4" type="ORF">VNI00_008254</name>
</gene>
<evidence type="ECO:0000313" key="5">
    <source>
        <dbReference type="Proteomes" id="UP001383192"/>
    </source>
</evidence>
<name>A0AAW0CZD1_9AGAR</name>
<dbReference type="InterPro" id="IPR036908">
    <property type="entry name" value="RlpA-like_sf"/>
</dbReference>
<dbReference type="CDD" id="cd22191">
    <property type="entry name" value="DPBB_RlpA_EXP_N-like"/>
    <property type="match status" value="1"/>
</dbReference>
<feature type="compositionally biased region" description="Low complexity" evidence="2">
    <location>
        <begin position="193"/>
        <end position="202"/>
    </location>
</feature>
<keyword evidence="1 3" id="KW-0732">Signal</keyword>
<comment type="caution">
    <text evidence="4">The sequence shown here is derived from an EMBL/GenBank/DDBJ whole genome shotgun (WGS) entry which is preliminary data.</text>
</comment>
<evidence type="ECO:0000256" key="3">
    <source>
        <dbReference type="SAM" id="SignalP"/>
    </source>
</evidence>